<dbReference type="NCBIfam" id="TIGR01727">
    <property type="entry name" value="oligo_HPY"/>
    <property type="match status" value="1"/>
</dbReference>
<organism evidence="6 7">
    <name type="scientific">Egibacter rhizosphaerae</name>
    <dbReference type="NCBI Taxonomy" id="1670831"/>
    <lineage>
        <taxon>Bacteria</taxon>
        <taxon>Bacillati</taxon>
        <taxon>Actinomycetota</taxon>
        <taxon>Nitriliruptoria</taxon>
        <taxon>Egibacterales</taxon>
        <taxon>Egibacteraceae</taxon>
        <taxon>Egibacter</taxon>
    </lineage>
</organism>
<dbReference type="PROSITE" id="PS00211">
    <property type="entry name" value="ABC_TRANSPORTER_1"/>
    <property type="match status" value="1"/>
</dbReference>
<evidence type="ECO:0000256" key="1">
    <source>
        <dbReference type="ARBA" id="ARBA00005417"/>
    </source>
</evidence>
<proteinExistence type="inferred from homology"/>
<dbReference type="EMBL" id="CP036402">
    <property type="protein sequence ID" value="QBI20803.1"/>
    <property type="molecule type" value="Genomic_DNA"/>
</dbReference>
<dbReference type="FunFam" id="3.40.50.300:FF:000016">
    <property type="entry name" value="Oligopeptide ABC transporter ATP-binding component"/>
    <property type="match status" value="1"/>
</dbReference>
<keyword evidence="3" id="KW-0547">Nucleotide-binding</keyword>
<accession>A0A411YHV9</accession>
<dbReference type="InterPro" id="IPR027417">
    <property type="entry name" value="P-loop_NTPase"/>
</dbReference>
<dbReference type="InterPro" id="IPR003593">
    <property type="entry name" value="AAA+_ATPase"/>
</dbReference>
<dbReference type="GO" id="GO:0005524">
    <property type="term" value="F:ATP binding"/>
    <property type="evidence" value="ECO:0007669"/>
    <property type="project" value="UniProtKB-KW"/>
</dbReference>
<dbReference type="Proteomes" id="UP000291469">
    <property type="component" value="Chromosome"/>
</dbReference>
<feature type="domain" description="ABC transporter" evidence="5">
    <location>
        <begin position="32"/>
        <end position="282"/>
    </location>
</feature>
<dbReference type="Pfam" id="PF00005">
    <property type="entry name" value="ABC_tran"/>
    <property type="match status" value="1"/>
</dbReference>
<evidence type="ECO:0000256" key="3">
    <source>
        <dbReference type="ARBA" id="ARBA00022741"/>
    </source>
</evidence>
<dbReference type="InterPro" id="IPR013563">
    <property type="entry name" value="Oligopep_ABC_C"/>
</dbReference>
<dbReference type="AlphaFoldDB" id="A0A411YHV9"/>
<dbReference type="GO" id="GO:0055085">
    <property type="term" value="P:transmembrane transport"/>
    <property type="evidence" value="ECO:0007669"/>
    <property type="project" value="UniProtKB-ARBA"/>
</dbReference>
<dbReference type="OrthoDB" id="8481147at2"/>
<dbReference type="InterPro" id="IPR050319">
    <property type="entry name" value="ABC_transp_ATP-bind"/>
</dbReference>
<keyword evidence="4 6" id="KW-0067">ATP-binding</keyword>
<dbReference type="GO" id="GO:0016887">
    <property type="term" value="F:ATP hydrolysis activity"/>
    <property type="evidence" value="ECO:0007669"/>
    <property type="project" value="InterPro"/>
</dbReference>
<dbReference type="PROSITE" id="PS50893">
    <property type="entry name" value="ABC_TRANSPORTER_2"/>
    <property type="match status" value="1"/>
</dbReference>
<evidence type="ECO:0000313" key="6">
    <source>
        <dbReference type="EMBL" id="QBI20803.1"/>
    </source>
</evidence>
<name>A0A411YHV9_9ACTN</name>
<evidence type="ECO:0000313" key="7">
    <source>
        <dbReference type="Proteomes" id="UP000291469"/>
    </source>
</evidence>
<gene>
    <name evidence="6" type="ORF">ER308_15330</name>
</gene>
<dbReference type="InterPro" id="IPR017871">
    <property type="entry name" value="ABC_transporter-like_CS"/>
</dbReference>
<keyword evidence="2" id="KW-0813">Transport</keyword>
<dbReference type="Gene3D" id="3.40.50.300">
    <property type="entry name" value="P-loop containing nucleotide triphosphate hydrolases"/>
    <property type="match status" value="1"/>
</dbReference>
<dbReference type="Pfam" id="PF08352">
    <property type="entry name" value="oligo_HPY"/>
    <property type="match status" value="1"/>
</dbReference>
<comment type="similarity">
    <text evidence="1">Belongs to the ABC transporter superfamily.</text>
</comment>
<dbReference type="CDD" id="cd03257">
    <property type="entry name" value="ABC_NikE_OppD_transporters"/>
    <property type="match status" value="1"/>
</dbReference>
<evidence type="ECO:0000259" key="5">
    <source>
        <dbReference type="PROSITE" id="PS50893"/>
    </source>
</evidence>
<dbReference type="GO" id="GO:0015833">
    <property type="term" value="P:peptide transport"/>
    <property type="evidence" value="ECO:0007669"/>
    <property type="project" value="InterPro"/>
</dbReference>
<dbReference type="InterPro" id="IPR003439">
    <property type="entry name" value="ABC_transporter-like_ATP-bd"/>
</dbReference>
<protein>
    <submittedName>
        <fullName evidence="6">ABC transporter ATP-binding protein</fullName>
    </submittedName>
</protein>
<reference evidence="6 7" key="1">
    <citation type="submission" date="2019-01" db="EMBL/GenBank/DDBJ databases">
        <title>Egibacter rhizosphaerae EGI 80759T.</title>
        <authorList>
            <person name="Chen D.-D."/>
            <person name="Tian Y."/>
            <person name="Jiao J.-Y."/>
            <person name="Zhang X.-T."/>
            <person name="Zhang Y.-G."/>
            <person name="Zhang Y."/>
            <person name="Xiao M."/>
            <person name="Shu W.-S."/>
            <person name="Li W.-J."/>
        </authorList>
    </citation>
    <scope>NUCLEOTIDE SEQUENCE [LARGE SCALE GENOMIC DNA]</scope>
    <source>
        <strain evidence="6 7">EGI 80759</strain>
    </source>
</reference>
<evidence type="ECO:0000256" key="2">
    <source>
        <dbReference type="ARBA" id="ARBA00022448"/>
    </source>
</evidence>
<dbReference type="SMART" id="SM00382">
    <property type="entry name" value="AAA"/>
    <property type="match status" value="1"/>
</dbReference>
<dbReference type="KEGG" id="erz:ER308_15330"/>
<keyword evidence="7" id="KW-1185">Reference proteome</keyword>
<evidence type="ECO:0000256" key="4">
    <source>
        <dbReference type="ARBA" id="ARBA00022840"/>
    </source>
</evidence>
<sequence length="362" mass="39066">MLRGAGRAASGRGGALGALHPSRGDLVSEEVLRLDGVTKRFRVSRGAPWSPPRFVHAVEGVDLSVRRGECLGVVGESGSGKSTLGRVALRLLEPTEGTVWYEGTDLTALGPQELRRYRSELQMIFQDPHSSLNPRMTLGAAIEEAVRVHRIVPEEQVDDYVEELFRLVGLDPAFAKRYPSALSGGQKQRVAIARALSVKPSLVVADEAVSALDVSIQAEILNLIEDIKEERNLTTLFISHDLSVVEVVADRVVVMYLGRPMEVAGADAIYRDPRHPYTRGLLSSAPTFEGEPLSMEGEIPSPTSPPSGCVFRTRCPYAIAECAEAVPELRRVGPDQYVACVRRDVAGATVDDPAGAHTTGAP</sequence>
<dbReference type="SUPFAM" id="SSF52540">
    <property type="entry name" value="P-loop containing nucleoside triphosphate hydrolases"/>
    <property type="match status" value="1"/>
</dbReference>
<dbReference type="PANTHER" id="PTHR43776">
    <property type="entry name" value="TRANSPORT ATP-BINDING PROTEIN"/>
    <property type="match status" value="1"/>
</dbReference>